<dbReference type="Gene3D" id="3.30.2350.10">
    <property type="entry name" value="Pseudouridine synthase"/>
    <property type="match status" value="1"/>
</dbReference>
<accession>A0ABS5I3C7</accession>
<dbReference type="InterPro" id="IPR006145">
    <property type="entry name" value="PsdUridine_synth_RsuA/RluA"/>
</dbReference>
<evidence type="ECO:0000256" key="1">
    <source>
        <dbReference type="ARBA" id="ARBA00010876"/>
    </source>
</evidence>
<dbReference type="InterPro" id="IPR050188">
    <property type="entry name" value="RluA_PseudoU_synthase"/>
</dbReference>
<name>A0ABS5I3C7_9GAMM</name>
<dbReference type="CDD" id="cd02869">
    <property type="entry name" value="PseudoU_synth_RluA_like"/>
    <property type="match status" value="1"/>
</dbReference>
<dbReference type="RefSeq" id="WP_153664103.1">
    <property type="nucleotide sequence ID" value="NZ_JAAIKR010000010.1"/>
</dbReference>
<dbReference type="EMBL" id="JAAIKR010000010">
    <property type="protein sequence ID" value="MBR9728532.1"/>
    <property type="molecule type" value="Genomic_DNA"/>
</dbReference>
<reference evidence="3 4" key="1">
    <citation type="submission" date="2020-02" db="EMBL/GenBank/DDBJ databases">
        <title>Shewanella WXL01 sp. nov., a marine bacterium isolated from green algae in Luhuitou Fringing Reef (Northern South China Sea).</title>
        <authorList>
            <person name="Wang X."/>
        </authorList>
    </citation>
    <scope>NUCLEOTIDE SEQUENCE [LARGE SCALE GENOMIC DNA]</scope>
    <source>
        <strain evidence="3 4">MCCC 1A01895</strain>
    </source>
</reference>
<organism evidence="3 4">
    <name type="scientific">Shewanella intestini</name>
    <dbReference type="NCBI Taxonomy" id="2017544"/>
    <lineage>
        <taxon>Bacteria</taxon>
        <taxon>Pseudomonadati</taxon>
        <taxon>Pseudomonadota</taxon>
        <taxon>Gammaproteobacteria</taxon>
        <taxon>Alteromonadales</taxon>
        <taxon>Shewanellaceae</taxon>
        <taxon>Shewanella</taxon>
    </lineage>
</organism>
<protein>
    <submittedName>
        <fullName evidence="3">RNA pseudouridine synthase</fullName>
    </submittedName>
</protein>
<dbReference type="PANTHER" id="PTHR21600">
    <property type="entry name" value="MITOCHONDRIAL RNA PSEUDOURIDINE SYNTHASE"/>
    <property type="match status" value="1"/>
</dbReference>
<keyword evidence="4" id="KW-1185">Reference proteome</keyword>
<sequence>MSFEKIQCHIKVTSIDVDAVTLLAQETGLSKQKIKIAMQKGAVWLTQGKQTLRLRRAKKALKIGNELDLYYNQQVLDEAVTPAEMLFDEGEYSLWYKPYGMRSQGSKWSDHTTIDRYVALNCQPQRSAYLIHRLDRAATGLMLIGHTKNATRAIANMFETRNLTKYYQVIVHGKFPTGTVSINTDVDNKPALSHATLIEYQAQLNQSLVSVKIESGRKHQIRIHMASLGYSVVGDRLHGKADEQSPNLKLTSCYFEFTCPLTHSVKVFELPQHLQPSFE</sequence>
<dbReference type="Proteomes" id="UP000811844">
    <property type="component" value="Unassembled WGS sequence"/>
</dbReference>
<proteinExistence type="inferred from homology"/>
<comment type="similarity">
    <text evidence="1">Belongs to the pseudouridine synthase RluA family.</text>
</comment>
<dbReference type="InterPro" id="IPR020103">
    <property type="entry name" value="PsdUridine_synth_cat_dom_sf"/>
</dbReference>
<dbReference type="PANTHER" id="PTHR21600:SF87">
    <property type="entry name" value="RNA PSEUDOURIDYLATE SYNTHASE DOMAIN-CONTAINING PROTEIN 1"/>
    <property type="match status" value="1"/>
</dbReference>
<evidence type="ECO:0000313" key="3">
    <source>
        <dbReference type="EMBL" id="MBR9728532.1"/>
    </source>
</evidence>
<dbReference type="SUPFAM" id="SSF55120">
    <property type="entry name" value="Pseudouridine synthase"/>
    <property type="match status" value="1"/>
</dbReference>
<feature type="domain" description="Pseudouridine synthase RsuA/RluA-like" evidence="2">
    <location>
        <begin position="92"/>
        <end position="227"/>
    </location>
</feature>
<gene>
    <name evidence="3" type="ORF">G3R48_11150</name>
</gene>
<evidence type="ECO:0000313" key="4">
    <source>
        <dbReference type="Proteomes" id="UP000811844"/>
    </source>
</evidence>
<dbReference type="Pfam" id="PF00849">
    <property type="entry name" value="PseudoU_synth_2"/>
    <property type="match status" value="1"/>
</dbReference>
<evidence type="ECO:0000259" key="2">
    <source>
        <dbReference type="Pfam" id="PF00849"/>
    </source>
</evidence>
<comment type="caution">
    <text evidence="3">The sequence shown here is derived from an EMBL/GenBank/DDBJ whole genome shotgun (WGS) entry which is preliminary data.</text>
</comment>